<name>W7U685_9STRA</name>
<evidence type="ECO:0000313" key="2">
    <source>
        <dbReference type="Proteomes" id="UP000019335"/>
    </source>
</evidence>
<dbReference type="AlphaFoldDB" id="W7U685"/>
<organism evidence="1 2">
    <name type="scientific">Nannochloropsis gaditana</name>
    <dbReference type="NCBI Taxonomy" id="72520"/>
    <lineage>
        <taxon>Eukaryota</taxon>
        <taxon>Sar</taxon>
        <taxon>Stramenopiles</taxon>
        <taxon>Ochrophyta</taxon>
        <taxon>Eustigmatophyceae</taxon>
        <taxon>Eustigmatales</taxon>
        <taxon>Monodopsidaceae</taxon>
        <taxon>Nannochloropsis</taxon>
    </lineage>
</organism>
<dbReference type="EMBL" id="AZIL01000337">
    <property type="protein sequence ID" value="EWM28356.1"/>
    <property type="molecule type" value="Genomic_DNA"/>
</dbReference>
<keyword evidence="2" id="KW-1185">Reference proteome</keyword>
<gene>
    <name evidence="1" type="ORF">Naga_100368g9</name>
</gene>
<protein>
    <submittedName>
        <fullName evidence="1">Uncharacterized protein</fullName>
    </submittedName>
</protein>
<accession>W7U685</accession>
<sequence>MRQISVVYIRYDVQNVICNGVTGRAREDCSKEEWDEAEKGSVLSMQTGAVRLKRLLNPLQPRFSCSSKLC</sequence>
<reference evidence="1 2" key="1">
    <citation type="journal article" date="2014" name="Mol. Plant">
        <title>Chromosome Scale Genome Assembly and Transcriptome Profiling of Nannochloropsis gaditana in Nitrogen Depletion.</title>
        <authorList>
            <person name="Corteggiani Carpinelli E."/>
            <person name="Telatin A."/>
            <person name="Vitulo N."/>
            <person name="Forcato C."/>
            <person name="D'Angelo M."/>
            <person name="Schiavon R."/>
            <person name="Vezzi A."/>
            <person name="Giacometti G.M."/>
            <person name="Morosinotto T."/>
            <person name="Valle G."/>
        </authorList>
    </citation>
    <scope>NUCLEOTIDE SEQUENCE [LARGE SCALE GENOMIC DNA]</scope>
    <source>
        <strain evidence="1 2">B-31</strain>
    </source>
</reference>
<proteinExistence type="predicted"/>
<dbReference type="Proteomes" id="UP000019335">
    <property type="component" value="Chromosome 5"/>
</dbReference>
<evidence type="ECO:0000313" key="1">
    <source>
        <dbReference type="EMBL" id="EWM28356.1"/>
    </source>
</evidence>
<comment type="caution">
    <text evidence="1">The sequence shown here is derived from an EMBL/GenBank/DDBJ whole genome shotgun (WGS) entry which is preliminary data.</text>
</comment>